<keyword evidence="1" id="KW-0472">Membrane</keyword>
<organism evidence="2 3">
    <name type="scientific">Cyanidiococcus yangmingshanensis</name>
    <dbReference type="NCBI Taxonomy" id="2690220"/>
    <lineage>
        <taxon>Eukaryota</taxon>
        <taxon>Rhodophyta</taxon>
        <taxon>Bangiophyceae</taxon>
        <taxon>Cyanidiales</taxon>
        <taxon>Cyanidiaceae</taxon>
        <taxon>Cyanidiococcus</taxon>
    </lineage>
</organism>
<reference evidence="2 3" key="1">
    <citation type="journal article" date="2020" name="J. Phycol.">
        <title>Comparative genome analysis reveals Cyanidiococcus gen. nov., a new extremophilic red algal genus sister to Cyanidioschyzon (Cyanidioschyzonaceae, Rhodophyta).</title>
        <authorList>
            <person name="Liu S.-L."/>
            <person name="Chiang Y.-R."/>
            <person name="Yoon H.S."/>
            <person name="Fu H.-Y."/>
        </authorList>
    </citation>
    <scope>NUCLEOTIDE SEQUENCE [LARGE SCALE GENOMIC DNA]</scope>
    <source>
        <strain evidence="2 3">THAL066</strain>
    </source>
</reference>
<name>A0A7J7IKD1_9RHOD</name>
<dbReference type="PROSITE" id="PS51257">
    <property type="entry name" value="PROKAR_LIPOPROTEIN"/>
    <property type="match status" value="1"/>
</dbReference>
<feature type="transmembrane region" description="Helical" evidence="1">
    <location>
        <begin position="15"/>
        <end position="36"/>
    </location>
</feature>
<gene>
    <name evidence="2" type="ORF">F1559_001879</name>
</gene>
<evidence type="ECO:0000313" key="3">
    <source>
        <dbReference type="Proteomes" id="UP000530660"/>
    </source>
</evidence>
<keyword evidence="1" id="KW-0812">Transmembrane</keyword>
<comment type="caution">
    <text evidence="2">The sequence shown here is derived from an EMBL/GenBank/DDBJ whole genome shotgun (WGS) entry which is preliminary data.</text>
</comment>
<accession>A0A7J7IKD1</accession>
<dbReference type="AlphaFoldDB" id="A0A7J7IKD1"/>
<protein>
    <submittedName>
        <fullName evidence="2">Uncharacterized protein</fullName>
    </submittedName>
</protein>
<keyword evidence="1" id="KW-1133">Transmembrane helix</keyword>
<dbReference type="Proteomes" id="UP000530660">
    <property type="component" value="Unassembled WGS sequence"/>
</dbReference>
<evidence type="ECO:0000256" key="1">
    <source>
        <dbReference type="SAM" id="Phobius"/>
    </source>
</evidence>
<evidence type="ECO:0000313" key="2">
    <source>
        <dbReference type="EMBL" id="KAF6002977.1"/>
    </source>
</evidence>
<sequence length="218" mass="24578">MRSVSSPRARVRLRLILWLYLAAACVCALWPAAWLLRLASRDDVVGELPERLPASRLFAVVVPISHAAELLTLRANFRYWRPGRETGGAAPCLFSAGQNSFTPSRMEHRPDLVVLSSRPLNASIRDRITEEYSRAPFCRNCFRSLRFLDCSLKPEHDMYTMSLAGTISSPYNGPLLTFLCMIGHPELWNSYHAAFLMELDAVPCKTTGLPRLSWRPAT</sequence>
<dbReference type="OrthoDB" id="416361at2759"/>
<proteinExistence type="predicted"/>
<keyword evidence="3" id="KW-1185">Reference proteome</keyword>
<dbReference type="EMBL" id="VWRR01000008">
    <property type="protein sequence ID" value="KAF6002977.1"/>
    <property type="molecule type" value="Genomic_DNA"/>
</dbReference>